<name>A0A9X7VVS2_9BACL</name>
<dbReference type="InterPro" id="IPR012610">
    <property type="entry name" value="SASP_SspH"/>
</dbReference>
<evidence type="ECO:0000313" key="4">
    <source>
        <dbReference type="EMBL" id="QSO45432.1"/>
    </source>
</evidence>
<keyword evidence="5" id="KW-1185">Reference proteome</keyword>
<dbReference type="GO" id="GO:0042601">
    <property type="term" value="C:endospore-forming forespore"/>
    <property type="evidence" value="ECO:0007669"/>
    <property type="project" value="InterPro"/>
</dbReference>
<evidence type="ECO:0000256" key="1">
    <source>
        <dbReference type="ARBA" id="ARBA00004288"/>
    </source>
</evidence>
<accession>A0A9X7VVS2</accession>
<keyword evidence="3" id="KW-0749">Sporulation</keyword>
<organism evidence="4 5">
    <name type="scientific">Alicyclobacillus mengziensis</name>
    <dbReference type="NCBI Taxonomy" id="2931921"/>
    <lineage>
        <taxon>Bacteria</taxon>
        <taxon>Bacillati</taxon>
        <taxon>Bacillota</taxon>
        <taxon>Bacilli</taxon>
        <taxon>Bacillales</taxon>
        <taxon>Alicyclobacillaceae</taxon>
        <taxon>Alicyclobacillus</taxon>
    </lineage>
</organism>
<dbReference type="EMBL" id="CP071182">
    <property type="protein sequence ID" value="QSO45432.1"/>
    <property type="molecule type" value="Genomic_DNA"/>
</dbReference>
<comment type="similarity">
    <text evidence="2">Belongs to the SspH family.</text>
</comment>
<dbReference type="GO" id="GO:0030436">
    <property type="term" value="P:asexual sporulation"/>
    <property type="evidence" value="ECO:0007669"/>
    <property type="project" value="InterPro"/>
</dbReference>
<gene>
    <name evidence="4" type="ORF">JZ786_12670</name>
</gene>
<dbReference type="Proteomes" id="UP000663505">
    <property type="component" value="Chromosome"/>
</dbReference>
<evidence type="ECO:0000256" key="3">
    <source>
        <dbReference type="ARBA" id="ARBA00022969"/>
    </source>
</evidence>
<evidence type="ECO:0000313" key="5">
    <source>
        <dbReference type="Proteomes" id="UP000663505"/>
    </source>
</evidence>
<evidence type="ECO:0000256" key="2">
    <source>
        <dbReference type="ARBA" id="ARBA00006573"/>
    </source>
</evidence>
<sequence length="63" mass="7110">MKDVFTIDVQRAKDIIASPDIIPVTFRGNAIHLDKVFETNGYVEGHYEDGTVINVPVQDLKEH</sequence>
<reference evidence="4 5" key="1">
    <citation type="submission" date="2021-02" db="EMBL/GenBank/DDBJ databases">
        <title>Alicyclobacillus curvatus sp. nov. and Alicyclobacillus mengziensis sp. nov., two acidophilic bacteria isolated from acid mine drainage.</title>
        <authorList>
            <person name="Huang Y."/>
        </authorList>
    </citation>
    <scope>NUCLEOTIDE SEQUENCE [LARGE SCALE GENOMIC DNA]</scope>
    <source>
        <strain evidence="4 5">S30H14</strain>
    </source>
</reference>
<dbReference type="KEGG" id="afx:JZ786_12670"/>
<comment type="subcellular location">
    <subcellularLocation>
        <location evidence="1">Spore core</location>
    </subcellularLocation>
</comment>
<dbReference type="GO" id="GO:0030435">
    <property type="term" value="P:sporulation resulting in formation of a cellular spore"/>
    <property type="evidence" value="ECO:0007669"/>
    <property type="project" value="UniProtKB-KW"/>
</dbReference>
<dbReference type="Pfam" id="PF08141">
    <property type="entry name" value="SspH"/>
    <property type="match status" value="1"/>
</dbReference>
<dbReference type="AlphaFoldDB" id="A0A9X7VVS2"/>
<protein>
    <submittedName>
        <fullName evidence="4">Small, acid-soluble spore protein, H family</fullName>
    </submittedName>
</protein>
<proteinExistence type="inferred from homology"/>